<accession>A0A2U1LUF5</accession>
<sequence>MASVRGQAQKVALKEQETIARQNEDIETKSTNHHTSKEFKDLKLEPMSSMESSKKFSKQKKGWGGEGKIFKQLVESTR</sequence>
<dbReference type="OrthoDB" id="686202at2759"/>
<comment type="caution">
    <text evidence="2">The sequence shown here is derived from an EMBL/GenBank/DDBJ whole genome shotgun (WGS) entry which is preliminary data.</text>
</comment>
<reference evidence="2 3" key="1">
    <citation type="journal article" date="2018" name="Mol. Plant">
        <title>The genome of Artemisia annua provides insight into the evolution of Asteraceae family and artemisinin biosynthesis.</title>
        <authorList>
            <person name="Shen Q."/>
            <person name="Zhang L."/>
            <person name="Liao Z."/>
            <person name="Wang S."/>
            <person name="Yan T."/>
            <person name="Shi P."/>
            <person name="Liu M."/>
            <person name="Fu X."/>
            <person name="Pan Q."/>
            <person name="Wang Y."/>
            <person name="Lv Z."/>
            <person name="Lu X."/>
            <person name="Zhang F."/>
            <person name="Jiang W."/>
            <person name="Ma Y."/>
            <person name="Chen M."/>
            <person name="Hao X."/>
            <person name="Li L."/>
            <person name="Tang Y."/>
            <person name="Lv G."/>
            <person name="Zhou Y."/>
            <person name="Sun X."/>
            <person name="Brodelius P.E."/>
            <person name="Rose J.K.C."/>
            <person name="Tang K."/>
        </authorList>
    </citation>
    <scope>NUCLEOTIDE SEQUENCE [LARGE SCALE GENOMIC DNA]</scope>
    <source>
        <strain evidence="3">cv. Huhao1</strain>
        <tissue evidence="2">Leaf</tissue>
    </source>
</reference>
<organism evidence="2 3">
    <name type="scientific">Artemisia annua</name>
    <name type="common">Sweet wormwood</name>
    <dbReference type="NCBI Taxonomy" id="35608"/>
    <lineage>
        <taxon>Eukaryota</taxon>
        <taxon>Viridiplantae</taxon>
        <taxon>Streptophyta</taxon>
        <taxon>Embryophyta</taxon>
        <taxon>Tracheophyta</taxon>
        <taxon>Spermatophyta</taxon>
        <taxon>Magnoliopsida</taxon>
        <taxon>eudicotyledons</taxon>
        <taxon>Gunneridae</taxon>
        <taxon>Pentapetalae</taxon>
        <taxon>asterids</taxon>
        <taxon>campanulids</taxon>
        <taxon>Asterales</taxon>
        <taxon>Asteraceae</taxon>
        <taxon>Asteroideae</taxon>
        <taxon>Anthemideae</taxon>
        <taxon>Artemisiinae</taxon>
        <taxon>Artemisia</taxon>
    </lineage>
</organism>
<dbReference type="AlphaFoldDB" id="A0A2U1LUF5"/>
<dbReference type="EMBL" id="PKPP01007716">
    <property type="protein sequence ID" value="PWA52625.1"/>
    <property type="molecule type" value="Genomic_DNA"/>
</dbReference>
<evidence type="ECO:0000313" key="2">
    <source>
        <dbReference type="EMBL" id="PWA52625.1"/>
    </source>
</evidence>
<evidence type="ECO:0000313" key="3">
    <source>
        <dbReference type="Proteomes" id="UP000245207"/>
    </source>
</evidence>
<name>A0A2U1LUF5_ARTAN</name>
<feature type="region of interest" description="Disordered" evidence="1">
    <location>
        <begin position="1"/>
        <end position="63"/>
    </location>
</feature>
<keyword evidence="3" id="KW-1185">Reference proteome</keyword>
<evidence type="ECO:0000256" key="1">
    <source>
        <dbReference type="SAM" id="MobiDB-lite"/>
    </source>
</evidence>
<dbReference type="Proteomes" id="UP000245207">
    <property type="component" value="Unassembled WGS sequence"/>
</dbReference>
<gene>
    <name evidence="2" type="ORF">CTI12_AA452730</name>
</gene>
<feature type="compositionally biased region" description="Basic and acidic residues" evidence="1">
    <location>
        <begin position="12"/>
        <end position="44"/>
    </location>
</feature>
<proteinExistence type="predicted"/>
<protein>
    <submittedName>
        <fullName evidence="2">Uncharacterized protein</fullName>
    </submittedName>
</protein>